<feature type="domain" description="ABC transmembrane type-1" evidence="10">
    <location>
        <begin position="71"/>
        <end position="256"/>
    </location>
</feature>
<gene>
    <name evidence="11" type="ORF">QO011_004050</name>
</gene>
<keyword evidence="12" id="KW-1185">Reference proteome</keyword>
<dbReference type="SUPFAM" id="SSF161098">
    <property type="entry name" value="MetI-like"/>
    <property type="match status" value="1"/>
</dbReference>
<keyword evidence="4 9" id="KW-0812">Transmembrane</keyword>
<dbReference type="Gene3D" id="1.10.3720.10">
    <property type="entry name" value="MetI-like"/>
    <property type="match status" value="1"/>
</dbReference>
<evidence type="ECO:0000256" key="1">
    <source>
        <dbReference type="ARBA" id="ARBA00004651"/>
    </source>
</evidence>
<evidence type="ECO:0000256" key="2">
    <source>
        <dbReference type="ARBA" id="ARBA00022448"/>
    </source>
</evidence>
<feature type="transmembrane region" description="Helical" evidence="9">
    <location>
        <begin position="69"/>
        <end position="96"/>
    </location>
</feature>
<reference evidence="11 12" key="1">
    <citation type="submission" date="2023-07" db="EMBL/GenBank/DDBJ databases">
        <title>Genomic Encyclopedia of Type Strains, Phase IV (KMG-IV): sequencing the most valuable type-strain genomes for metagenomic binning, comparative biology and taxonomic classification.</title>
        <authorList>
            <person name="Goeker M."/>
        </authorList>
    </citation>
    <scope>NUCLEOTIDE SEQUENCE [LARGE SCALE GENOMIC DNA]</scope>
    <source>
        <strain evidence="11 12">DSM 19619</strain>
    </source>
</reference>
<dbReference type="InterPro" id="IPR035906">
    <property type="entry name" value="MetI-like_sf"/>
</dbReference>
<evidence type="ECO:0000256" key="3">
    <source>
        <dbReference type="ARBA" id="ARBA00022475"/>
    </source>
</evidence>
<organism evidence="11 12">
    <name type="scientific">Labrys wisconsinensis</name>
    <dbReference type="NCBI Taxonomy" id="425677"/>
    <lineage>
        <taxon>Bacteria</taxon>
        <taxon>Pseudomonadati</taxon>
        <taxon>Pseudomonadota</taxon>
        <taxon>Alphaproteobacteria</taxon>
        <taxon>Hyphomicrobiales</taxon>
        <taxon>Xanthobacteraceae</taxon>
        <taxon>Labrys</taxon>
    </lineage>
</organism>
<evidence type="ECO:0000313" key="11">
    <source>
        <dbReference type="EMBL" id="MDQ0471031.1"/>
    </source>
</evidence>
<dbReference type="InterPro" id="IPR050366">
    <property type="entry name" value="BP-dependent_transpt_permease"/>
</dbReference>
<comment type="caution">
    <text evidence="11">The sequence shown here is derived from an EMBL/GenBank/DDBJ whole genome shotgun (WGS) entry which is preliminary data.</text>
</comment>
<feature type="transmembrane region" description="Helical" evidence="9">
    <location>
        <begin position="196"/>
        <end position="213"/>
    </location>
</feature>
<keyword evidence="3" id="KW-1003">Cell membrane</keyword>
<keyword evidence="6" id="KW-0653">Protein transport</keyword>
<dbReference type="RefSeq" id="WP_307275521.1">
    <property type="nucleotide sequence ID" value="NZ_JAUSVX010000007.1"/>
</dbReference>
<dbReference type="Proteomes" id="UP001242480">
    <property type="component" value="Unassembled WGS sequence"/>
</dbReference>
<evidence type="ECO:0000256" key="5">
    <source>
        <dbReference type="ARBA" id="ARBA00022856"/>
    </source>
</evidence>
<dbReference type="EMBL" id="JAUSVX010000007">
    <property type="protein sequence ID" value="MDQ0471031.1"/>
    <property type="molecule type" value="Genomic_DNA"/>
</dbReference>
<dbReference type="PROSITE" id="PS50928">
    <property type="entry name" value="ABC_TM1"/>
    <property type="match status" value="1"/>
</dbReference>
<evidence type="ECO:0000256" key="7">
    <source>
        <dbReference type="ARBA" id="ARBA00022989"/>
    </source>
</evidence>
<accession>A0ABU0JC04</accession>
<evidence type="ECO:0000256" key="8">
    <source>
        <dbReference type="ARBA" id="ARBA00023136"/>
    </source>
</evidence>
<sequence length="275" mass="28207">MVLGQAGMAGLIVVALHLLVAAVATAWVPADPLHMSADQILLGPSWDHWFGTDQLGRDVLSRTLAGGRIAIATTAAAALLALGLGATIGISAGVAGGFWDDLAMHAVDALLAVPKLLFLLLVVGVFGGGLATLVLTFGVLHGLSVARVARASAREIASRDFVWAARARGEGWFGLVVREVLPNLAGVLLVDGAMRWSWMLITFSSLSFLGLGVSPPTPDWGSMIADARTVLGVAPWAALAPCLALTSLILGVNFLGGALGHAMSADHAARTATSL</sequence>
<keyword evidence="8 9" id="KW-0472">Membrane</keyword>
<feature type="transmembrane region" description="Helical" evidence="9">
    <location>
        <begin position="116"/>
        <end position="140"/>
    </location>
</feature>
<dbReference type="InterPro" id="IPR000515">
    <property type="entry name" value="MetI-like"/>
</dbReference>
<evidence type="ECO:0000256" key="9">
    <source>
        <dbReference type="RuleBase" id="RU363032"/>
    </source>
</evidence>
<dbReference type="CDD" id="cd06261">
    <property type="entry name" value="TM_PBP2"/>
    <property type="match status" value="1"/>
</dbReference>
<name>A0ABU0JC04_9HYPH</name>
<evidence type="ECO:0000256" key="6">
    <source>
        <dbReference type="ARBA" id="ARBA00022927"/>
    </source>
</evidence>
<evidence type="ECO:0000313" key="12">
    <source>
        <dbReference type="Proteomes" id="UP001242480"/>
    </source>
</evidence>
<protein>
    <submittedName>
        <fullName evidence="11">Peptide/nickel transport system permease protein</fullName>
    </submittedName>
</protein>
<dbReference type="Pfam" id="PF00528">
    <property type="entry name" value="BPD_transp_1"/>
    <property type="match status" value="1"/>
</dbReference>
<evidence type="ECO:0000256" key="4">
    <source>
        <dbReference type="ARBA" id="ARBA00022692"/>
    </source>
</evidence>
<dbReference type="PANTHER" id="PTHR43386:SF1">
    <property type="entry name" value="D,D-DIPEPTIDE TRANSPORT SYSTEM PERMEASE PROTEIN DDPC-RELATED"/>
    <property type="match status" value="1"/>
</dbReference>
<feature type="transmembrane region" description="Helical" evidence="9">
    <location>
        <begin position="6"/>
        <end position="28"/>
    </location>
</feature>
<feature type="transmembrane region" description="Helical" evidence="9">
    <location>
        <begin position="233"/>
        <end position="255"/>
    </location>
</feature>
<evidence type="ECO:0000259" key="10">
    <source>
        <dbReference type="PROSITE" id="PS50928"/>
    </source>
</evidence>
<keyword evidence="2 9" id="KW-0813">Transport</keyword>
<proteinExistence type="inferred from homology"/>
<keyword evidence="5" id="KW-0571">Peptide transport</keyword>
<keyword evidence="7 9" id="KW-1133">Transmembrane helix</keyword>
<comment type="subcellular location">
    <subcellularLocation>
        <location evidence="1 9">Cell membrane</location>
        <topology evidence="1 9">Multi-pass membrane protein</topology>
    </subcellularLocation>
</comment>
<comment type="similarity">
    <text evidence="9">Belongs to the binding-protein-dependent transport system permease family.</text>
</comment>
<dbReference type="PANTHER" id="PTHR43386">
    <property type="entry name" value="OLIGOPEPTIDE TRANSPORT SYSTEM PERMEASE PROTEIN APPC"/>
    <property type="match status" value="1"/>
</dbReference>